<dbReference type="NCBIfam" id="TIGR01049">
    <property type="entry name" value="rpsJ_bact"/>
    <property type="match status" value="1"/>
</dbReference>
<comment type="similarity">
    <text evidence="1 4">Belongs to the universal ribosomal protein uS10 family.</text>
</comment>
<proteinExistence type="inferred from homology"/>
<dbReference type="FunFam" id="3.30.70.600:FF:000003">
    <property type="entry name" value="30S ribosomal protein S10"/>
    <property type="match status" value="1"/>
</dbReference>
<feature type="domain" description="Small ribosomal subunit protein uS10" evidence="5">
    <location>
        <begin position="13"/>
        <end position="107"/>
    </location>
</feature>
<evidence type="ECO:0000313" key="6">
    <source>
        <dbReference type="EMBL" id="OEG70079.1"/>
    </source>
</evidence>
<dbReference type="HAMAP" id="MF_00508">
    <property type="entry name" value="Ribosomal_uS10"/>
    <property type="match status" value="1"/>
</dbReference>
<evidence type="ECO:0000313" key="7">
    <source>
        <dbReference type="Proteomes" id="UP000095237"/>
    </source>
</evidence>
<dbReference type="Gene3D" id="3.30.70.600">
    <property type="entry name" value="Ribosomal protein S10 domain"/>
    <property type="match status" value="1"/>
</dbReference>
<dbReference type="SUPFAM" id="SSF54999">
    <property type="entry name" value="Ribosomal protein S10"/>
    <property type="match status" value="1"/>
</dbReference>
<dbReference type="InterPro" id="IPR018268">
    <property type="entry name" value="Ribosomal_uS10_CS"/>
</dbReference>
<keyword evidence="2 4" id="KW-0689">Ribosomal protein</keyword>
<evidence type="ECO:0000256" key="3">
    <source>
        <dbReference type="ARBA" id="ARBA00023274"/>
    </source>
</evidence>
<comment type="caution">
    <text evidence="6">The sequence shown here is derived from an EMBL/GenBank/DDBJ whole genome shotgun (WGS) entry which is preliminary data.</text>
</comment>
<dbReference type="InterPro" id="IPR027486">
    <property type="entry name" value="Ribosomal_uS10_dom"/>
</dbReference>
<dbReference type="Pfam" id="PF00338">
    <property type="entry name" value="Ribosomal_S10"/>
    <property type="match status" value="1"/>
</dbReference>
<dbReference type="SMART" id="SM01403">
    <property type="entry name" value="Ribosomal_S10"/>
    <property type="match status" value="1"/>
</dbReference>
<evidence type="ECO:0000256" key="1">
    <source>
        <dbReference type="ARBA" id="ARBA00007102"/>
    </source>
</evidence>
<keyword evidence="3 4" id="KW-0687">Ribonucleoprotein</keyword>
<keyword evidence="7" id="KW-1185">Reference proteome</keyword>
<dbReference type="PRINTS" id="PR00971">
    <property type="entry name" value="RIBOSOMALS10"/>
</dbReference>
<evidence type="ECO:0000256" key="4">
    <source>
        <dbReference type="HAMAP-Rule" id="MF_00508"/>
    </source>
</evidence>
<dbReference type="GO" id="GO:1990904">
    <property type="term" value="C:ribonucleoprotein complex"/>
    <property type="evidence" value="ECO:0007669"/>
    <property type="project" value="UniProtKB-KW"/>
</dbReference>
<comment type="function">
    <text evidence="4">Involved in the binding of tRNA to the ribosomes.</text>
</comment>
<dbReference type="InterPro" id="IPR036838">
    <property type="entry name" value="Ribosomal_uS10_dom_sf"/>
</dbReference>
<gene>
    <name evidence="4 6" type="primary">rpsJ</name>
    <name evidence="6" type="synonym">nusE</name>
    <name evidence="6" type="ORF">ATZ36_01660</name>
</gene>
<dbReference type="GO" id="GO:0003735">
    <property type="term" value="F:structural constituent of ribosome"/>
    <property type="evidence" value="ECO:0007669"/>
    <property type="project" value="InterPro"/>
</dbReference>
<dbReference type="NCBIfam" id="NF001861">
    <property type="entry name" value="PRK00596.1"/>
    <property type="match status" value="1"/>
</dbReference>
<dbReference type="GO" id="GO:0005840">
    <property type="term" value="C:ribosome"/>
    <property type="evidence" value="ECO:0007669"/>
    <property type="project" value="UniProtKB-KW"/>
</dbReference>
<evidence type="ECO:0000256" key="2">
    <source>
        <dbReference type="ARBA" id="ARBA00022980"/>
    </source>
</evidence>
<dbReference type="InterPro" id="IPR001848">
    <property type="entry name" value="Ribosomal_uS10"/>
</dbReference>
<protein>
    <recommendedName>
        <fullName evidence="4">Small ribosomal subunit protein uS10</fullName>
    </recommendedName>
</protein>
<dbReference type="GO" id="GO:0000049">
    <property type="term" value="F:tRNA binding"/>
    <property type="evidence" value="ECO:0007669"/>
    <property type="project" value="UniProtKB-UniRule"/>
</dbReference>
<dbReference type="GO" id="GO:0006412">
    <property type="term" value="P:translation"/>
    <property type="evidence" value="ECO:0007669"/>
    <property type="project" value="UniProtKB-UniRule"/>
</dbReference>
<dbReference type="Proteomes" id="UP000095237">
    <property type="component" value="Unassembled WGS sequence"/>
</dbReference>
<dbReference type="EMBL" id="LNVX01000479">
    <property type="protein sequence ID" value="OEG70079.1"/>
    <property type="molecule type" value="Genomic_DNA"/>
</dbReference>
<accession>A0A1E5IHW3</accession>
<name>A0A1E5IHW3_ENDTX</name>
<dbReference type="PANTHER" id="PTHR11700">
    <property type="entry name" value="30S RIBOSOMAL PROTEIN S10 FAMILY MEMBER"/>
    <property type="match status" value="1"/>
</dbReference>
<dbReference type="PROSITE" id="PS00361">
    <property type="entry name" value="RIBOSOMAL_S10"/>
    <property type="match status" value="1"/>
</dbReference>
<comment type="subunit">
    <text evidence="4">Part of the 30S ribosomal subunit.</text>
</comment>
<sequence length="108" mass="12401">MINEKTVPAQRLRIKLRSYDHKMLDDSLAKIVETARRTGAAITGPVLLPTNIKKYTVNRSVHGDKKSREQFEMRIHKRLVDIREPSSSTMEELMKLDLPAGVDIEIKM</sequence>
<evidence type="ECO:0000259" key="5">
    <source>
        <dbReference type="SMART" id="SM01403"/>
    </source>
</evidence>
<dbReference type="AlphaFoldDB" id="A0A1E5IHW3"/>
<organism evidence="6 7">
    <name type="scientific">Endomicrobium trichonymphae</name>
    <dbReference type="NCBI Taxonomy" id="1408204"/>
    <lineage>
        <taxon>Bacteria</taxon>
        <taxon>Pseudomonadati</taxon>
        <taxon>Elusimicrobiota</taxon>
        <taxon>Endomicrobiia</taxon>
        <taxon>Endomicrobiales</taxon>
        <taxon>Endomicrobiaceae</taxon>
        <taxon>Candidatus Endomicrobiellum</taxon>
    </lineage>
</organism>
<reference evidence="6 7" key="1">
    <citation type="submission" date="2015-11" db="EMBL/GenBank/DDBJ databases">
        <title>Evidence for parallel genomic evolution in an endosymbiosis of termite gut flagellates.</title>
        <authorList>
            <person name="Zheng H."/>
        </authorList>
    </citation>
    <scope>NUCLEOTIDE SEQUENCE [LARGE SCALE GENOMIC DNA]</scope>
    <source>
        <strain evidence="6 7">CET450</strain>
    </source>
</reference>